<dbReference type="Pfam" id="PF00005">
    <property type="entry name" value="ABC_tran"/>
    <property type="match status" value="1"/>
</dbReference>
<dbReference type="GO" id="GO:0005524">
    <property type="term" value="F:ATP binding"/>
    <property type="evidence" value="ECO:0007669"/>
    <property type="project" value="UniProtKB-KW"/>
</dbReference>
<reference evidence="6 7" key="1">
    <citation type="submission" date="2019-03" db="EMBL/GenBank/DDBJ databases">
        <title>Genomic Encyclopedia of Type Strains, Phase IV (KMG-IV): sequencing the most valuable type-strain genomes for metagenomic binning, comparative biology and taxonomic classification.</title>
        <authorList>
            <person name="Goeker M."/>
        </authorList>
    </citation>
    <scope>NUCLEOTIDE SEQUENCE [LARGE SCALE GENOMIC DNA]</scope>
    <source>
        <strain evidence="6 7">DSM 46770</strain>
    </source>
</reference>
<dbReference type="PANTHER" id="PTHR43335">
    <property type="entry name" value="ABC TRANSPORTER, ATP-BINDING PROTEIN"/>
    <property type="match status" value="1"/>
</dbReference>
<accession>A0A4R6V6J8</accession>
<dbReference type="Gene3D" id="3.40.50.300">
    <property type="entry name" value="P-loop containing nucleotide triphosphate hydrolases"/>
    <property type="match status" value="1"/>
</dbReference>
<dbReference type="InterPro" id="IPR003439">
    <property type="entry name" value="ABC_transporter-like_ATP-bd"/>
</dbReference>
<keyword evidence="2" id="KW-0813">Transport</keyword>
<dbReference type="InterPro" id="IPR017871">
    <property type="entry name" value="ABC_transporter-like_CS"/>
</dbReference>
<evidence type="ECO:0000313" key="6">
    <source>
        <dbReference type="EMBL" id="TDQ54812.1"/>
    </source>
</evidence>
<evidence type="ECO:0000256" key="2">
    <source>
        <dbReference type="ARBA" id="ARBA00022448"/>
    </source>
</evidence>
<feature type="domain" description="ABC transporter" evidence="5">
    <location>
        <begin position="8"/>
        <end position="233"/>
    </location>
</feature>
<keyword evidence="4 6" id="KW-0067">ATP-binding</keyword>
<dbReference type="InterPro" id="IPR003593">
    <property type="entry name" value="AAA+_ATPase"/>
</dbReference>
<dbReference type="InterPro" id="IPR027417">
    <property type="entry name" value="P-loop_NTPase"/>
</dbReference>
<gene>
    <name evidence="6" type="ORF">EV190_101128</name>
</gene>
<comment type="similarity">
    <text evidence="1">Belongs to the ABC transporter superfamily.</text>
</comment>
<organism evidence="6 7">
    <name type="scientific">Actinorugispora endophytica</name>
    <dbReference type="NCBI Taxonomy" id="1605990"/>
    <lineage>
        <taxon>Bacteria</taxon>
        <taxon>Bacillati</taxon>
        <taxon>Actinomycetota</taxon>
        <taxon>Actinomycetes</taxon>
        <taxon>Streptosporangiales</taxon>
        <taxon>Nocardiopsidaceae</taxon>
        <taxon>Actinorugispora</taxon>
    </lineage>
</organism>
<evidence type="ECO:0000256" key="3">
    <source>
        <dbReference type="ARBA" id="ARBA00022741"/>
    </source>
</evidence>
<dbReference type="PROSITE" id="PS50893">
    <property type="entry name" value="ABC_TRANSPORTER_2"/>
    <property type="match status" value="1"/>
</dbReference>
<keyword evidence="7" id="KW-1185">Reference proteome</keyword>
<evidence type="ECO:0000256" key="1">
    <source>
        <dbReference type="ARBA" id="ARBA00005417"/>
    </source>
</evidence>
<protein>
    <submittedName>
        <fullName evidence="6">ABC-2 type transport system ATP-binding protein</fullName>
    </submittedName>
</protein>
<name>A0A4R6V6J8_9ACTN</name>
<dbReference type="OrthoDB" id="5116176at2"/>
<dbReference type="GO" id="GO:0016887">
    <property type="term" value="F:ATP hydrolysis activity"/>
    <property type="evidence" value="ECO:0007669"/>
    <property type="project" value="InterPro"/>
</dbReference>
<evidence type="ECO:0000256" key="4">
    <source>
        <dbReference type="ARBA" id="ARBA00022840"/>
    </source>
</evidence>
<dbReference type="PANTHER" id="PTHR43335:SF4">
    <property type="entry name" value="ABC TRANSPORTER, ATP-BINDING PROTEIN"/>
    <property type="match status" value="1"/>
</dbReference>
<sequence length="252" mass="26755">MERTGVTIRVEGLTKHFGKVAAVQDLSFTAGPGVITGFLGPNGSGKTTTLRCLLGLVRPTGGEAVIGGRPYARLADPLRTAGASLEASNFHPARSGRAHLRIQCRTAGIPQSRVDDVLELTGLTDAANRATRGYSLGMRQRLNLATALLGDPSVLVLDEPSNGLDPAGIAWLRGFLRRLADEGRTVLVSSHILSEVQQTVDRVVVVYRGRGVAEGTLGELDPEGEGLERVFLRLTSDTPAEPAARTSGREDR</sequence>
<dbReference type="EMBL" id="SNYN01000001">
    <property type="protein sequence ID" value="TDQ54812.1"/>
    <property type="molecule type" value="Genomic_DNA"/>
</dbReference>
<proteinExistence type="inferred from homology"/>
<dbReference type="SMART" id="SM00382">
    <property type="entry name" value="AAA"/>
    <property type="match status" value="1"/>
</dbReference>
<keyword evidence="3" id="KW-0547">Nucleotide-binding</keyword>
<dbReference type="AlphaFoldDB" id="A0A4R6V6J8"/>
<comment type="caution">
    <text evidence="6">The sequence shown here is derived from an EMBL/GenBank/DDBJ whole genome shotgun (WGS) entry which is preliminary data.</text>
</comment>
<evidence type="ECO:0000313" key="7">
    <source>
        <dbReference type="Proteomes" id="UP000295281"/>
    </source>
</evidence>
<dbReference type="RefSeq" id="WP_133739433.1">
    <property type="nucleotide sequence ID" value="NZ_SNYN01000001.1"/>
</dbReference>
<dbReference type="Proteomes" id="UP000295281">
    <property type="component" value="Unassembled WGS sequence"/>
</dbReference>
<dbReference type="PROSITE" id="PS00211">
    <property type="entry name" value="ABC_TRANSPORTER_1"/>
    <property type="match status" value="1"/>
</dbReference>
<dbReference type="SUPFAM" id="SSF52540">
    <property type="entry name" value="P-loop containing nucleoside triphosphate hydrolases"/>
    <property type="match status" value="1"/>
</dbReference>
<evidence type="ECO:0000259" key="5">
    <source>
        <dbReference type="PROSITE" id="PS50893"/>
    </source>
</evidence>